<dbReference type="EMBL" id="CABITT030000003">
    <property type="protein sequence ID" value="VVA99261.1"/>
    <property type="molecule type" value="Genomic_DNA"/>
</dbReference>
<evidence type="ECO:0000313" key="4">
    <source>
        <dbReference type="Proteomes" id="UP000489600"/>
    </source>
</evidence>
<dbReference type="OrthoDB" id="185373at2759"/>
<dbReference type="GO" id="GO:0008270">
    <property type="term" value="F:zinc ion binding"/>
    <property type="evidence" value="ECO:0007669"/>
    <property type="project" value="InterPro"/>
</dbReference>
<gene>
    <name evidence="3" type="ORF">ANE_LOCUS9706</name>
</gene>
<reference evidence="3" key="1">
    <citation type="submission" date="2019-07" db="EMBL/GenBank/DDBJ databases">
        <authorList>
            <person name="Dittberner H."/>
        </authorList>
    </citation>
    <scope>NUCLEOTIDE SEQUENCE [LARGE SCALE GENOMIC DNA]</scope>
</reference>
<dbReference type="Pfam" id="PF14432">
    <property type="entry name" value="DYW_deaminase"/>
    <property type="match status" value="1"/>
</dbReference>
<comment type="similarity">
    <text evidence="1">Belongs to the PPR family. PCMP-H subfamily.</text>
</comment>
<keyword evidence="4" id="KW-1185">Reference proteome</keyword>
<dbReference type="Proteomes" id="UP000489600">
    <property type="component" value="Unassembled WGS sequence"/>
</dbReference>
<evidence type="ECO:0000313" key="3">
    <source>
        <dbReference type="EMBL" id="VVA99261.1"/>
    </source>
</evidence>
<name>A0A565BD64_9BRAS</name>
<proteinExistence type="inferred from homology"/>
<comment type="caution">
    <text evidence="3">The sequence shown here is derived from an EMBL/GenBank/DDBJ whole genome shotgun (WGS) entry which is preliminary data.</text>
</comment>
<accession>A0A565BD64</accession>
<dbReference type="AlphaFoldDB" id="A0A565BD64"/>
<feature type="domain" description="DYW" evidence="2">
    <location>
        <begin position="53"/>
        <end position="88"/>
    </location>
</feature>
<dbReference type="InterPro" id="IPR032867">
    <property type="entry name" value="DYW_dom"/>
</dbReference>
<evidence type="ECO:0000256" key="1">
    <source>
        <dbReference type="ARBA" id="ARBA00006643"/>
    </source>
</evidence>
<sequence length="116" mass="12919">MRLPLLWKSVVRLCKLRRYKDAIELLDKGALPDGDCFSSLFESAEITKKGPVSVLHEIDEEAKEQALLYHGERLAIACGIISTPARKPQSQQEYPCVCVWTVTTLSRSCPKSLVGS</sequence>
<protein>
    <recommendedName>
        <fullName evidence="2">DYW domain-containing protein</fullName>
    </recommendedName>
</protein>
<organism evidence="3 4">
    <name type="scientific">Arabis nemorensis</name>
    <dbReference type="NCBI Taxonomy" id="586526"/>
    <lineage>
        <taxon>Eukaryota</taxon>
        <taxon>Viridiplantae</taxon>
        <taxon>Streptophyta</taxon>
        <taxon>Embryophyta</taxon>
        <taxon>Tracheophyta</taxon>
        <taxon>Spermatophyta</taxon>
        <taxon>Magnoliopsida</taxon>
        <taxon>eudicotyledons</taxon>
        <taxon>Gunneridae</taxon>
        <taxon>Pentapetalae</taxon>
        <taxon>rosids</taxon>
        <taxon>malvids</taxon>
        <taxon>Brassicales</taxon>
        <taxon>Brassicaceae</taxon>
        <taxon>Arabideae</taxon>
        <taxon>Arabis</taxon>
    </lineage>
</organism>
<evidence type="ECO:0000259" key="2">
    <source>
        <dbReference type="Pfam" id="PF14432"/>
    </source>
</evidence>